<evidence type="ECO:0000256" key="2">
    <source>
        <dbReference type="ARBA" id="ARBA00022692"/>
    </source>
</evidence>
<feature type="transmembrane region" description="Helical" evidence="5">
    <location>
        <begin position="95"/>
        <end position="117"/>
    </location>
</feature>
<feature type="transmembrane region" description="Helical" evidence="5">
    <location>
        <begin position="436"/>
        <end position="458"/>
    </location>
</feature>
<organism evidence="7 8">
    <name type="scientific">Durusdinium trenchii</name>
    <dbReference type="NCBI Taxonomy" id="1381693"/>
    <lineage>
        <taxon>Eukaryota</taxon>
        <taxon>Sar</taxon>
        <taxon>Alveolata</taxon>
        <taxon>Dinophyceae</taxon>
        <taxon>Suessiales</taxon>
        <taxon>Symbiodiniaceae</taxon>
        <taxon>Durusdinium</taxon>
    </lineage>
</organism>
<dbReference type="InterPro" id="IPR005828">
    <property type="entry name" value="MFS_sugar_transport-like"/>
</dbReference>
<keyword evidence="3 5" id="KW-1133">Transmembrane helix</keyword>
<feature type="transmembrane region" description="Helical" evidence="5">
    <location>
        <begin position="274"/>
        <end position="293"/>
    </location>
</feature>
<dbReference type="Pfam" id="PF00083">
    <property type="entry name" value="Sugar_tr"/>
    <property type="match status" value="1"/>
</dbReference>
<name>A0ABP0MYC1_9DINO</name>
<evidence type="ECO:0000313" key="8">
    <source>
        <dbReference type="Proteomes" id="UP001642464"/>
    </source>
</evidence>
<evidence type="ECO:0000256" key="4">
    <source>
        <dbReference type="ARBA" id="ARBA00023136"/>
    </source>
</evidence>
<feature type="transmembrane region" description="Helical" evidence="5">
    <location>
        <begin position="123"/>
        <end position="142"/>
    </location>
</feature>
<feature type="transmembrane region" description="Helical" evidence="5">
    <location>
        <begin position="193"/>
        <end position="211"/>
    </location>
</feature>
<evidence type="ECO:0000313" key="7">
    <source>
        <dbReference type="EMBL" id="CAK9056515.1"/>
    </source>
</evidence>
<dbReference type="SUPFAM" id="SSF103473">
    <property type="entry name" value="MFS general substrate transporter"/>
    <property type="match status" value="1"/>
</dbReference>
<feature type="transmembrane region" description="Helical" evidence="5">
    <location>
        <begin position="313"/>
        <end position="333"/>
    </location>
</feature>
<sequence length="510" mass="53777">MGCCGLRRWLQGAGCVGGGGGGADPVFVVTALANLAAGYNLAVAGHVLFLIEAAGHTVASESETSGVASAAFIGAVTGQLVMGYTGERIGVVRGLVITFLVLILGCMLGAFACWAPLLLEKLAATRFVVGFGAGGVYPLAAIASAGSGGQGPNEPAFNGRRVILTFSFQGVGQLCAPLWVLVLDWMFSESPEVAWRVAVLSGAIPAAFGVGHSLRLLRHLEVDERHGIARVGLSAMDEEERDMRLAVDVDSQAETTTTQHQPPSFRERWTRDNLVKLVGTGGTWFLFDVMFYGNIVFTPFVIELVFGDDARKVAGLSTVVGAIAVPALVLASCFSDRMGRKRMQLLGFSMLALLFSILAIVLHVDGSQHPGLVFTLYCATFFFYNFGPNATTFCLPAETFDAPVRSFFNGVSAAMGKMGAIVGAALFKGLLDSTSLGAVMGCSAGISLLSLAVTQVFVRGSRHRKHQHQQLRTNSTPVTEVELATVPGHQNGDVYHQIGASASDDQVANI</sequence>
<dbReference type="InterPro" id="IPR020846">
    <property type="entry name" value="MFS_dom"/>
</dbReference>
<protein>
    <submittedName>
        <fullName evidence="7">Probable inorganic phosphate transporter 1-6 (AtPht1)</fullName>
    </submittedName>
</protein>
<dbReference type="Proteomes" id="UP001642464">
    <property type="component" value="Unassembled WGS sequence"/>
</dbReference>
<keyword evidence="2 5" id="KW-0812">Transmembrane</keyword>
<feature type="domain" description="Major facilitator superfamily (MFS) profile" evidence="6">
    <location>
        <begin position="26"/>
        <end position="462"/>
    </location>
</feature>
<reference evidence="7 8" key="1">
    <citation type="submission" date="2024-02" db="EMBL/GenBank/DDBJ databases">
        <authorList>
            <person name="Chen Y."/>
            <person name="Shah S."/>
            <person name="Dougan E. K."/>
            <person name="Thang M."/>
            <person name="Chan C."/>
        </authorList>
    </citation>
    <scope>NUCLEOTIDE SEQUENCE [LARGE SCALE GENOMIC DNA]</scope>
</reference>
<feature type="transmembrane region" description="Helical" evidence="5">
    <location>
        <begin position="370"/>
        <end position="387"/>
    </location>
</feature>
<evidence type="ECO:0000256" key="3">
    <source>
        <dbReference type="ARBA" id="ARBA00022989"/>
    </source>
</evidence>
<dbReference type="InterPro" id="IPR036259">
    <property type="entry name" value="MFS_trans_sf"/>
</dbReference>
<dbReference type="InterPro" id="IPR005829">
    <property type="entry name" value="Sugar_transporter_CS"/>
</dbReference>
<dbReference type="PROSITE" id="PS00216">
    <property type="entry name" value="SUGAR_TRANSPORT_1"/>
    <property type="match status" value="1"/>
</dbReference>
<dbReference type="Gene3D" id="1.20.1250.20">
    <property type="entry name" value="MFS general substrate transporter like domains"/>
    <property type="match status" value="1"/>
</dbReference>
<feature type="transmembrane region" description="Helical" evidence="5">
    <location>
        <begin position="345"/>
        <end position="364"/>
    </location>
</feature>
<evidence type="ECO:0000259" key="6">
    <source>
        <dbReference type="PROSITE" id="PS50850"/>
    </source>
</evidence>
<gene>
    <name evidence="7" type="ORF">SCF082_LOCUS30446</name>
</gene>
<evidence type="ECO:0000256" key="1">
    <source>
        <dbReference type="ARBA" id="ARBA00004141"/>
    </source>
</evidence>
<dbReference type="PANTHER" id="PTHR24064">
    <property type="entry name" value="SOLUTE CARRIER FAMILY 22 MEMBER"/>
    <property type="match status" value="1"/>
</dbReference>
<evidence type="ECO:0000256" key="5">
    <source>
        <dbReference type="SAM" id="Phobius"/>
    </source>
</evidence>
<accession>A0ABP0MYC1</accession>
<feature type="transmembrane region" description="Helical" evidence="5">
    <location>
        <begin position="407"/>
        <end position="430"/>
    </location>
</feature>
<comment type="caution">
    <text evidence="7">The sequence shown here is derived from an EMBL/GenBank/DDBJ whole genome shotgun (WGS) entry which is preliminary data.</text>
</comment>
<dbReference type="EMBL" id="CAXAMM010025117">
    <property type="protein sequence ID" value="CAK9056515.1"/>
    <property type="molecule type" value="Genomic_DNA"/>
</dbReference>
<dbReference type="PROSITE" id="PS50850">
    <property type="entry name" value="MFS"/>
    <property type="match status" value="1"/>
</dbReference>
<keyword evidence="4 5" id="KW-0472">Membrane</keyword>
<proteinExistence type="predicted"/>
<comment type="subcellular location">
    <subcellularLocation>
        <location evidence="1">Membrane</location>
        <topology evidence="1">Multi-pass membrane protein</topology>
    </subcellularLocation>
</comment>
<feature type="transmembrane region" description="Helical" evidence="5">
    <location>
        <begin position="162"/>
        <end position="187"/>
    </location>
</feature>
<keyword evidence="8" id="KW-1185">Reference proteome</keyword>